<dbReference type="InterPro" id="IPR011009">
    <property type="entry name" value="Kinase-like_dom_sf"/>
</dbReference>
<dbReference type="SMART" id="SM00220">
    <property type="entry name" value="S_TKc"/>
    <property type="match status" value="1"/>
</dbReference>
<evidence type="ECO:0000256" key="8">
    <source>
        <dbReference type="ARBA" id="ARBA00022679"/>
    </source>
</evidence>
<dbReference type="PROSITE" id="PS00108">
    <property type="entry name" value="PROTEIN_KINASE_ST"/>
    <property type="match status" value="1"/>
</dbReference>
<dbReference type="GO" id="GO:0046872">
    <property type="term" value="F:metal ion binding"/>
    <property type="evidence" value="ECO:0007669"/>
    <property type="project" value="UniProtKB-KW"/>
</dbReference>
<keyword evidence="9" id="KW-0879">Wnt signaling pathway</keyword>
<dbReference type="InterPro" id="IPR000719">
    <property type="entry name" value="Prot_kinase_dom"/>
</dbReference>
<accession>A0AA38M4Y4</accession>
<dbReference type="PANTHER" id="PTHR24055">
    <property type="entry name" value="MITOGEN-ACTIVATED PROTEIN KINASE"/>
    <property type="match status" value="1"/>
</dbReference>
<keyword evidence="11" id="KW-0547">Nucleotide-binding</keyword>
<evidence type="ECO:0000256" key="10">
    <source>
        <dbReference type="ARBA" id="ARBA00022723"/>
    </source>
</evidence>
<dbReference type="EMBL" id="JALNTZ010000008">
    <property type="protein sequence ID" value="KAJ3643611.1"/>
    <property type="molecule type" value="Genomic_DNA"/>
</dbReference>
<evidence type="ECO:0000256" key="19">
    <source>
        <dbReference type="ARBA" id="ARBA00071678"/>
    </source>
</evidence>
<dbReference type="GO" id="GO:0005524">
    <property type="term" value="F:ATP binding"/>
    <property type="evidence" value="ECO:0007669"/>
    <property type="project" value="UniProtKB-KW"/>
</dbReference>
<dbReference type="GO" id="GO:0005737">
    <property type="term" value="C:cytoplasm"/>
    <property type="evidence" value="ECO:0007669"/>
    <property type="project" value="UniProtKB-SubCell"/>
</dbReference>
<organism evidence="22 23">
    <name type="scientific">Zophobas morio</name>
    <dbReference type="NCBI Taxonomy" id="2755281"/>
    <lineage>
        <taxon>Eukaryota</taxon>
        <taxon>Metazoa</taxon>
        <taxon>Ecdysozoa</taxon>
        <taxon>Arthropoda</taxon>
        <taxon>Hexapoda</taxon>
        <taxon>Insecta</taxon>
        <taxon>Pterygota</taxon>
        <taxon>Neoptera</taxon>
        <taxon>Endopterygota</taxon>
        <taxon>Coleoptera</taxon>
        <taxon>Polyphaga</taxon>
        <taxon>Cucujiformia</taxon>
        <taxon>Tenebrionidae</taxon>
        <taxon>Zophobas</taxon>
    </lineage>
</organism>
<reference evidence="22" key="1">
    <citation type="journal article" date="2023" name="G3 (Bethesda)">
        <title>Whole genome assemblies of Zophobas morio and Tenebrio molitor.</title>
        <authorList>
            <person name="Kaur S."/>
            <person name="Stinson S.A."/>
            <person name="diCenzo G.C."/>
        </authorList>
    </citation>
    <scope>NUCLEOTIDE SEQUENCE</scope>
    <source>
        <strain evidence="22">QUZm001</strain>
    </source>
</reference>
<evidence type="ECO:0000313" key="22">
    <source>
        <dbReference type="EMBL" id="KAJ3643611.1"/>
    </source>
</evidence>
<evidence type="ECO:0000256" key="13">
    <source>
        <dbReference type="ARBA" id="ARBA00022840"/>
    </source>
</evidence>
<dbReference type="AlphaFoldDB" id="A0AA38M4Y4"/>
<dbReference type="Pfam" id="PF00069">
    <property type="entry name" value="Pkinase"/>
    <property type="match status" value="1"/>
</dbReference>
<evidence type="ECO:0000256" key="11">
    <source>
        <dbReference type="ARBA" id="ARBA00022741"/>
    </source>
</evidence>
<gene>
    <name evidence="22" type="ORF">Zmor_026312</name>
</gene>
<comment type="cofactor">
    <cofactor evidence="1">
        <name>Mg(2+)</name>
        <dbReference type="ChEBI" id="CHEBI:18420"/>
    </cofactor>
</comment>
<evidence type="ECO:0000256" key="2">
    <source>
        <dbReference type="ARBA" id="ARBA00004123"/>
    </source>
</evidence>
<dbReference type="EC" id="2.7.11.24" evidence="5"/>
<comment type="catalytic activity">
    <reaction evidence="17">
        <text>L-seryl-[protein] + ATP = O-phospho-L-seryl-[protein] + ADP + H(+)</text>
        <dbReference type="Rhea" id="RHEA:17989"/>
        <dbReference type="Rhea" id="RHEA-COMP:9863"/>
        <dbReference type="Rhea" id="RHEA-COMP:11604"/>
        <dbReference type="ChEBI" id="CHEBI:15378"/>
        <dbReference type="ChEBI" id="CHEBI:29999"/>
        <dbReference type="ChEBI" id="CHEBI:30616"/>
        <dbReference type="ChEBI" id="CHEBI:83421"/>
        <dbReference type="ChEBI" id="CHEBI:456216"/>
        <dbReference type="EC" id="2.7.11.24"/>
    </reaction>
</comment>
<evidence type="ECO:0000256" key="14">
    <source>
        <dbReference type="ARBA" id="ARBA00022842"/>
    </source>
</evidence>
<dbReference type="GO" id="GO:0004707">
    <property type="term" value="F:MAP kinase activity"/>
    <property type="evidence" value="ECO:0007669"/>
    <property type="project" value="UniProtKB-EC"/>
</dbReference>
<dbReference type="Gene3D" id="1.10.510.10">
    <property type="entry name" value="Transferase(Phosphotransferase) domain 1"/>
    <property type="match status" value="1"/>
</dbReference>
<keyword evidence="14" id="KW-0460">Magnesium</keyword>
<evidence type="ECO:0000256" key="20">
    <source>
        <dbReference type="ARBA" id="ARBA00078936"/>
    </source>
</evidence>
<proteinExistence type="inferred from homology"/>
<feature type="domain" description="Protein kinase" evidence="21">
    <location>
        <begin position="4"/>
        <end position="307"/>
    </location>
</feature>
<protein>
    <recommendedName>
        <fullName evidence="19">Serine/threonine kinase NLK</fullName>
        <ecNumber evidence="5">2.7.11.24</ecNumber>
    </recommendedName>
    <alternativeName>
        <fullName evidence="20">Loss of intestine protein 1</fullName>
    </alternativeName>
</protein>
<keyword evidence="6" id="KW-0963">Cytoplasm</keyword>
<evidence type="ECO:0000259" key="21">
    <source>
        <dbReference type="PROSITE" id="PS50011"/>
    </source>
</evidence>
<keyword evidence="23" id="KW-1185">Reference proteome</keyword>
<comment type="subcellular location">
    <subcellularLocation>
        <location evidence="3">Cytoplasm</location>
    </subcellularLocation>
    <subcellularLocation>
        <location evidence="2">Nucleus</location>
    </subcellularLocation>
</comment>
<evidence type="ECO:0000256" key="3">
    <source>
        <dbReference type="ARBA" id="ARBA00004496"/>
    </source>
</evidence>
<keyword evidence="7" id="KW-0723">Serine/threonine-protein kinase</keyword>
<keyword evidence="8" id="KW-0808">Transferase</keyword>
<evidence type="ECO:0000313" key="23">
    <source>
        <dbReference type="Proteomes" id="UP001168821"/>
    </source>
</evidence>
<evidence type="ECO:0000256" key="12">
    <source>
        <dbReference type="ARBA" id="ARBA00022777"/>
    </source>
</evidence>
<dbReference type="GO" id="GO:0005634">
    <property type="term" value="C:nucleus"/>
    <property type="evidence" value="ECO:0007669"/>
    <property type="project" value="UniProtKB-SubCell"/>
</dbReference>
<keyword evidence="12" id="KW-0418">Kinase</keyword>
<evidence type="ECO:0000256" key="4">
    <source>
        <dbReference type="ARBA" id="ARBA00008832"/>
    </source>
</evidence>
<comment type="similarity">
    <text evidence="4">Belongs to the protein kinase superfamily. CMGC Ser/Thr protein kinase family. MAP kinase subfamily.</text>
</comment>
<evidence type="ECO:0000256" key="1">
    <source>
        <dbReference type="ARBA" id="ARBA00001946"/>
    </source>
</evidence>
<evidence type="ECO:0000256" key="16">
    <source>
        <dbReference type="ARBA" id="ARBA00047592"/>
    </source>
</evidence>
<comment type="catalytic activity">
    <reaction evidence="16">
        <text>L-threonyl-[protein] + ATP = O-phospho-L-threonyl-[protein] + ADP + H(+)</text>
        <dbReference type="Rhea" id="RHEA:46608"/>
        <dbReference type="Rhea" id="RHEA-COMP:11060"/>
        <dbReference type="Rhea" id="RHEA-COMP:11605"/>
        <dbReference type="ChEBI" id="CHEBI:15378"/>
        <dbReference type="ChEBI" id="CHEBI:30013"/>
        <dbReference type="ChEBI" id="CHEBI:30616"/>
        <dbReference type="ChEBI" id="CHEBI:61977"/>
        <dbReference type="ChEBI" id="CHEBI:456216"/>
        <dbReference type="EC" id="2.7.11.24"/>
    </reaction>
</comment>
<dbReference type="InterPro" id="IPR050117">
    <property type="entry name" value="MAPK"/>
</dbReference>
<keyword evidence="13" id="KW-0067">ATP-binding</keyword>
<dbReference type="FunFam" id="1.10.510.10:FF:000162">
    <property type="entry name" value="Mitogen-activated protein kinase"/>
    <property type="match status" value="1"/>
</dbReference>
<evidence type="ECO:0000256" key="7">
    <source>
        <dbReference type="ARBA" id="ARBA00022527"/>
    </source>
</evidence>
<comment type="function">
    <text evidence="18">Has a role in the Wnt signaling pathway controlling the asymmetry of cell divisions during embryogenesis. Operates in the AB and EMS cell lineages influencing cell specification. Required for body wall muscle development, endoderm development, pop-1 asymmetry and T-cell division asymmetry. Component of the beta-catenin-lit-1 complex which promotes the phosphorylation, down-regulation and subcellular relocation of pop-1. Regulates plp-1 nuclear localization in embryos. Plays a role in male tail tip morphogenesis.</text>
</comment>
<comment type="caution">
    <text evidence="22">The sequence shown here is derived from an EMBL/GenBank/DDBJ whole genome shotgun (WGS) entry which is preliminary data.</text>
</comment>
<dbReference type="Proteomes" id="UP001168821">
    <property type="component" value="Unassembled WGS sequence"/>
</dbReference>
<evidence type="ECO:0000256" key="5">
    <source>
        <dbReference type="ARBA" id="ARBA00012411"/>
    </source>
</evidence>
<sequence>MVICSFTWSSRSGVWARVWMIQRPDGLGSALASGDADDQHHPALSYYTDLQEFNVPTIVDHCSVTDSVVSRNLRNAGRIVPAYTCLRFSLTKHFRYVITELLQSDLHKIIVSHQPLSSDHIKVFLYQILRGLKYLHSARILHRDIKPGNLLVNSNCVLKICDFGLARVEEPDSSKHMTQEVVTQYYRAPEILMGAKHYTAAVDVWSVGCIFGELLGRRILFQAQNPVQQLELITELLGTPSLDDMKYACEGAKTHMLRRAPKPPSLSAFYTLSSQATHEVVHLLCQMLVFDPDKRISVIDALAHPYLDEGRLRYHSCMCKCCYTTASGMRQYTSEFETTAPQAFDDHWEKKLTSVQHVKEEMHKFIAEQLNTSRVPLCINPQSAAFKSFAR</sequence>
<evidence type="ECO:0000256" key="18">
    <source>
        <dbReference type="ARBA" id="ARBA00055845"/>
    </source>
</evidence>
<evidence type="ECO:0000256" key="9">
    <source>
        <dbReference type="ARBA" id="ARBA00022687"/>
    </source>
</evidence>
<evidence type="ECO:0000256" key="6">
    <source>
        <dbReference type="ARBA" id="ARBA00022490"/>
    </source>
</evidence>
<evidence type="ECO:0000256" key="17">
    <source>
        <dbReference type="ARBA" id="ARBA00048312"/>
    </source>
</evidence>
<dbReference type="SUPFAM" id="SSF56112">
    <property type="entry name" value="Protein kinase-like (PK-like)"/>
    <property type="match status" value="1"/>
</dbReference>
<dbReference type="PROSITE" id="PS50011">
    <property type="entry name" value="PROTEIN_KINASE_DOM"/>
    <property type="match status" value="1"/>
</dbReference>
<name>A0AA38M4Y4_9CUCU</name>
<evidence type="ECO:0000256" key="15">
    <source>
        <dbReference type="ARBA" id="ARBA00023242"/>
    </source>
</evidence>
<keyword evidence="10" id="KW-0479">Metal-binding</keyword>
<dbReference type="InterPro" id="IPR008271">
    <property type="entry name" value="Ser/Thr_kinase_AS"/>
</dbReference>
<dbReference type="GO" id="GO:0016055">
    <property type="term" value="P:Wnt signaling pathway"/>
    <property type="evidence" value="ECO:0007669"/>
    <property type="project" value="UniProtKB-KW"/>
</dbReference>
<keyword evidence="15" id="KW-0539">Nucleus</keyword>